<keyword evidence="4 6" id="KW-0720">Serine protease</keyword>
<evidence type="ECO:0000313" key="9">
    <source>
        <dbReference type="Proteomes" id="UP000006671"/>
    </source>
</evidence>
<dbReference type="PRINTS" id="PR00723">
    <property type="entry name" value="SUBTILISIN"/>
</dbReference>
<dbReference type="InterPro" id="IPR023828">
    <property type="entry name" value="Peptidase_S8_Ser-AS"/>
</dbReference>
<evidence type="ECO:0000256" key="3">
    <source>
        <dbReference type="ARBA" id="ARBA00022801"/>
    </source>
</evidence>
<sequence>MAILEASAKGSSIVERYATEENLMNKFRVNTPDEKSLNNRMLVHVKVWDYIVMNDEFLSRMATLMKVENYKEFQFHSDVSVFTTRLSHQQIKELTKSYFAKKSIEWIKKVTNSDKRSFSNLSLESLKLYGLRIKLDTKLNEMERLQTMNRLKNWYSSTYTRTMSNLMSSVLIQSEDISQLEYSNNKRNTFEVKEFLKEQTDSLFSMDWNVDSQGLQITLANFDYGVWKLIKQRKFDHPLVESLTKREQVQKVFERSSSLGRFIRELSEGVGQAFLEFLTNDDSVDMVSRQLSYEIKNYGTNQVIQNGGGSNYTYLWDNGITGASEIVLVIDTGVSTDHCFFTGTNEPSTKTTLNANYRKIIYYGKADADKTDLSDTNGHGTHVVGTIAGYPQTIPTSEFVSSNYGVAKDAKIYALDAQKEAYGSLYVGDITANLKNAFKAGAKISSNSWGCALPYTCDFDCDCYIVKSDNTKEKISDDQCIKDSGVRCCHYCNAYDTDSAIMDSFLNANDEVTVVVAAGNEGTSASDRTLGAPATAKNVITVGASYATLAYYKKFFNNAWTTLYNFENVWGLSSRGPTYDERIKPDIVAPGYGIMSASNVDSCGVQQMTGTSMSTPGVSGGLALIRHYLLKDNKKKLIDYNIFNKDASQTLAGTLVKAMAIHSADTMKGTVQINSVNVPLSQFGSPNKYNGYGRIDLLNVLKIDSDPSSVNRIKEIHLVNRYSLDANKQIKMKFVANSATTLKVTMTWYDLSSQVETSSTVKEKKLINDLNLIVSLGGINYFGNNGTSIDVLNTLYYNENAATAIIIHKLNVEIIYNANLKVTLLNVQ</sequence>
<dbReference type="OMA" id="CHYCNAY"/>
<dbReference type="Gene3D" id="2.60.120.380">
    <property type="match status" value="1"/>
</dbReference>
<dbReference type="PANTHER" id="PTHR43399">
    <property type="entry name" value="SUBTILISIN-RELATED"/>
    <property type="match status" value="1"/>
</dbReference>
<dbReference type="eggNOG" id="KOG1114">
    <property type="taxonomic scope" value="Eukaryota"/>
</dbReference>
<feature type="active site" description="Charge relay system" evidence="5 6">
    <location>
        <position position="331"/>
    </location>
</feature>
<dbReference type="STRING" id="5762.D2V3W6"/>
<dbReference type="SUPFAM" id="SSF52743">
    <property type="entry name" value="Subtilisin-like"/>
    <property type="match status" value="1"/>
</dbReference>
<dbReference type="InterPro" id="IPR036852">
    <property type="entry name" value="Peptidase_S8/S53_dom_sf"/>
</dbReference>
<reference evidence="8 9" key="1">
    <citation type="journal article" date="2010" name="Cell">
        <title>The genome of Naegleria gruberi illuminates early eukaryotic versatility.</title>
        <authorList>
            <person name="Fritz-Laylin L.K."/>
            <person name="Prochnik S.E."/>
            <person name="Ginger M.L."/>
            <person name="Dacks J.B."/>
            <person name="Carpenter M.L."/>
            <person name="Field M.C."/>
            <person name="Kuo A."/>
            <person name="Paredez A."/>
            <person name="Chapman J."/>
            <person name="Pham J."/>
            <person name="Shu S."/>
            <person name="Neupane R."/>
            <person name="Cipriano M."/>
            <person name="Mancuso J."/>
            <person name="Tu H."/>
            <person name="Salamov A."/>
            <person name="Lindquist E."/>
            <person name="Shapiro H."/>
            <person name="Lucas S."/>
            <person name="Grigoriev I.V."/>
            <person name="Cande W.Z."/>
            <person name="Fulton C."/>
            <person name="Rokhsar D.S."/>
            <person name="Dawson S.C."/>
        </authorList>
    </citation>
    <scope>NUCLEOTIDE SEQUENCE [LARGE SCALE GENOMIC DNA]</scope>
    <source>
        <strain evidence="8 9">NEG-M</strain>
    </source>
</reference>
<dbReference type="InParanoid" id="D2V3W6"/>
<dbReference type="Proteomes" id="UP000006671">
    <property type="component" value="Unassembled WGS sequence"/>
</dbReference>
<evidence type="ECO:0000256" key="6">
    <source>
        <dbReference type="PROSITE-ProRule" id="PRU01240"/>
    </source>
</evidence>
<dbReference type="GeneID" id="8849727"/>
<dbReference type="EMBL" id="GG738851">
    <property type="protein sequence ID" value="EFC48424.1"/>
    <property type="molecule type" value="Genomic_DNA"/>
</dbReference>
<dbReference type="PANTHER" id="PTHR43399:SF4">
    <property type="entry name" value="CELL WALL-ASSOCIATED PROTEASE"/>
    <property type="match status" value="1"/>
</dbReference>
<protein>
    <submittedName>
        <fullName evidence="8">Predicted protein</fullName>
    </submittedName>
</protein>
<proteinExistence type="inferred from homology"/>
<comment type="similarity">
    <text evidence="1 6">Belongs to the peptidase S8 family.</text>
</comment>
<dbReference type="AlphaFoldDB" id="D2V3W6"/>
<feature type="domain" description="Peptidase S8/S53" evidence="7">
    <location>
        <begin position="325"/>
        <end position="664"/>
    </location>
</feature>
<dbReference type="VEuPathDB" id="AmoebaDB:NAEGRDRAFT_63515"/>
<evidence type="ECO:0000256" key="2">
    <source>
        <dbReference type="ARBA" id="ARBA00022670"/>
    </source>
</evidence>
<keyword evidence="3 6" id="KW-0378">Hydrolase</keyword>
<dbReference type="KEGG" id="ngr:NAEGRDRAFT_63515"/>
<dbReference type="InterPro" id="IPR015500">
    <property type="entry name" value="Peptidase_S8_subtilisin-rel"/>
</dbReference>
<dbReference type="RefSeq" id="XP_002681168.1">
    <property type="nucleotide sequence ID" value="XM_002681122.1"/>
</dbReference>
<dbReference type="InterPro" id="IPR034058">
    <property type="entry name" value="TagA/B/C/D_pept_dom"/>
</dbReference>
<organism evidence="9">
    <name type="scientific">Naegleria gruberi</name>
    <name type="common">Amoeba</name>
    <dbReference type="NCBI Taxonomy" id="5762"/>
    <lineage>
        <taxon>Eukaryota</taxon>
        <taxon>Discoba</taxon>
        <taxon>Heterolobosea</taxon>
        <taxon>Tetramitia</taxon>
        <taxon>Eutetramitia</taxon>
        <taxon>Vahlkampfiidae</taxon>
        <taxon>Naegleria</taxon>
    </lineage>
</organism>
<dbReference type="InterPro" id="IPR051048">
    <property type="entry name" value="Peptidase_S8/S53_subtilisin"/>
</dbReference>
<dbReference type="InterPro" id="IPR000209">
    <property type="entry name" value="Peptidase_S8/S53_dom"/>
</dbReference>
<evidence type="ECO:0000313" key="8">
    <source>
        <dbReference type="EMBL" id="EFC48424.1"/>
    </source>
</evidence>
<dbReference type="CDD" id="cd04842">
    <property type="entry name" value="Peptidases_S8_Kp43_protease"/>
    <property type="match status" value="1"/>
</dbReference>
<name>D2V3W6_NAEGR</name>
<feature type="active site" description="Charge relay system" evidence="5 6">
    <location>
        <position position="612"/>
    </location>
</feature>
<keyword evidence="2 6" id="KW-0645">Protease</keyword>
<dbReference type="PROSITE" id="PS00138">
    <property type="entry name" value="SUBTILASE_SER"/>
    <property type="match status" value="1"/>
</dbReference>
<accession>D2V3W6</accession>
<gene>
    <name evidence="8" type="ORF">NAEGRDRAFT_63515</name>
</gene>
<evidence type="ECO:0000256" key="1">
    <source>
        <dbReference type="ARBA" id="ARBA00011073"/>
    </source>
</evidence>
<evidence type="ECO:0000256" key="5">
    <source>
        <dbReference type="PIRSR" id="PIRSR615500-1"/>
    </source>
</evidence>
<dbReference type="OrthoDB" id="10256524at2759"/>
<evidence type="ECO:0000259" key="7">
    <source>
        <dbReference type="Pfam" id="PF00082"/>
    </source>
</evidence>
<feature type="active site" description="Charge relay system" evidence="5 6">
    <location>
        <position position="379"/>
    </location>
</feature>
<dbReference type="GO" id="GO:0004252">
    <property type="term" value="F:serine-type endopeptidase activity"/>
    <property type="evidence" value="ECO:0007669"/>
    <property type="project" value="UniProtKB-UniRule"/>
</dbReference>
<dbReference type="Pfam" id="PF00082">
    <property type="entry name" value="Peptidase_S8"/>
    <property type="match status" value="1"/>
</dbReference>
<keyword evidence="9" id="KW-1185">Reference proteome</keyword>
<evidence type="ECO:0000256" key="4">
    <source>
        <dbReference type="ARBA" id="ARBA00022825"/>
    </source>
</evidence>
<dbReference type="PROSITE" id="PS51892">
    <property type="entry name" value="SUBTILASE"/>
    <property type="match status" value="1"/>
</dbReference>
<dbReference type="GO" id="GO:0006508">
    <property type="term" value="P:proteolysis"/>
    <property type="evidence" value="ECO:0007669"/>
    <property type="project" value="UniProtKB-KW"/>
</dbReference>
<dbReference type="Gene3D" id="3.40.50.200">
    <property type="entry name" value="Peptidase S8/S53 domain"/>
    <property type="match status" value="1"/>
</dbReference>